<protein>
    <submittedName>
        <fullName evidence="3">Putative glycoprotein</fullName>
    </submittedName>
</protein>
<proteinExistence type="predicted"/>
<accession>A0A7M1RWK9</accession>
<keyword evidence="2" id="KW-1133">Transmembrane helix</keyword>
<keyword evidence="1" id="KW-0175">Coiled coil</keyword>
<dbReference type="GeneID" id="65128707"/>
<sequence>MNELKKDVDVLSKKRPTVNELKKEVIRLRKSNEKSNANLDGYKTMYKGVCHENKELRNMSSKLNSAKNQLEANNKALSNSVEQLKIELDRANKAYEELKAKRQYNTVGFVIASLIALGAVAVIILRLV</sequence>
<dbReference type="Proteomes" id="UP000593899">
    <property type="component" value="Segment"/>
</dbReference>
<keyword evidence="2" id="KW-0812">Transmembrane</keyword>
<reference evidence="3 4" key="1">
    <citation type="submission" date="2020-07" db="EMBL/GenBank/DDBJ databases">
        <title>Taxonomic proposal: Crassvirales, a new order of highly abundant and diverse bacterial viruses.</title>
        <authorList>
            <person name="Shkoporov A.N."/>
            <person name="Stockdale S.R."/>
            <person name="Guerin E."/>
            <person name="Ross R.P."/>
            <person name="Hill C."/>
        </authorList>
    </citation>
    <scope>NUCLEOTIDE SEQUENCE [LARGE SCALE GENOMIC DNA]</scope>
</reference>
<feature type="coiled-coil region" evidence="1">
    <location>
        <begin position="18"/>
        <end position="101"/>
    </location>
</feature>
<keyword evidence="2" id="KW-0472">Membrane</keyword>
<evidence type="ECO:0000256" key="1">
    <source>
        <dbReference type="SAM" id="Coils"/>
    </source>
</evidence>
<feature type="transmembrane region" description="Helical" evidence="2">
    <location>
        <begin position="107"/>
        <end position="127"/>
    </location>
</feature>
<dbReference type="EMBL" id="MT774377">
    <property type="protein sequence ID" value="QOR58251.1"/>
    <property type="molecule type" value="Genomic_DNA"/>
</dbReference>
<keyword evidence="4" id="KW-1185">Reference proteome</keyword>
<evidence type="ECO:0000313" key="4">
    <source>
        <dbReference type="Proteomes" id="UP000593899"/>
    </source>
</evidence>
<dbReference type="KEGG" id="vg:65128707"/>
<organism evidence="3 4">
    <name type="scientific">uncultured phage cr107_1</name>
    <dbReference type="NCBI Taxonomy" id="2772061"/>
    <lineage>
        <taxon>Viruses</taxon>
        <taxon>Duplodnaviria</taxon>
        <taxon>Heunggongvirae</taxon>
        <taxon>Uroviricota</taxon>
        <taxon>Caudoviricetes</taxon>
        <taxon>Crassvirales</taxon>
        <taxon>Intestiviridae</taxon>
        <taxon>Churivirinae</taxon>
        <taxon>Jahgtovirus</taxon>
        <taxon>Jahgtovirus intestinihominis</taxon>
    </lineage>
</organism>
<evidence type="ECO:0000256" key="2">
    <source>
        <dbReference type="SAM" id="Phobius"/>
    </source>
</evidence>
<dbReference type="RefSeq" id="YP_010110409.1">
    <property type="nucleotide sequence ID" value="NC_055870.1"/>
</dbReference>
<name>A0A7M1RWK9_9CAUD</name>
<evidence type="ECO:0000313" key="3">
    <source>
        <dbReference type="EMBL" id="QOR58251.1"/>
    </source>
</evidence>